<evidence type="ECO:0000256" key="9">
    <source>
        <dbReference type="PIRSR" id="PIRSR601233-1"/>
    </source>
</evidence>
<keyword evidence="3 11" id="KW-0479">Metal-binding</keyword>
<evidence type="ECO:0000256" key="1">
    <source>
        <dbReference type="ARBA" id="ARBA00012726"/>
    </source>
</evidence>
<dbReference type="RefSeq" id="WP_133829562.1">
    <property type="nucleotide sequence ID" value="NZ_BAABHR010000056.1"/>
</dbReference>
<keyword evidence="2 12" id="KW-0436">Ligase</keyword>
<feature type="binding site" evidence="10">
    <location>
        <begin position="331"/>
        <end position="334"/>
    </location>
    <ligand>
        <name>GMP</name>
        <dbReference type="ChEBI" id="CHEBI:58115"/>
    </ligand>
</feature>
<keyword evidence="4 10" id="KW-0547">Nucleotide-binding</keyword>
<evidence type="ECO:0000313" key="12">
    <source>
        <dbReference type="EMBL" id="TDQ47802.1"/>
    </source>
</evidence>
<dbReference type="Proteomes" id="UP000295705">
    <property type="component" value="Unassembled WGS sequence"/>
</dbReference>
<proteinExistence type="predicted"/>
<dbReference type="GO" id="GO:0170057">
    <property type="term" value="F:RNA ligase (GTP) activity"/>
    <property type="evidence" value="ECO:0007669"/>
    <property type="project" value="UniProtKB-EC"/>
</dbReference>
<dbReference type="GO" id="GO:0042245">
    <property type="term" value="P:RNA repair"/>
    <property type="evidence" value="ECO:0007669"/>
    <property type="project" value="UniProtKB-KW"/>
</dbReference>
<feature type="binding site" evidence="11">
    <location>
        <position position="186"/>
    </location>
    <ligand>
        <name>Mn(2+)</name>
        <dbReference type="ChEBI" id="CHEBI:29035"/>
        <label>2</label>
    </ligand>
</feature>
<dbReference type="PANTHER" id="PTHR43749:SF2">
    <property type="entry name" value="RNA-SPLICING LIGASE RTCB"/>
    <property type="match status" value="1"/>
</dbReference>
<comment type="caution">
    <text evidence="12">The sequence shown here is derived from an EMBL/GenBank/DDBJ whole genome shotgun (WGS) entry which is preliminary data.</text>
</comment>
<dbReference type="GO" id="GO:0006281">
    <property type="term" value="P:DNA repair"/>
    <property type="evidence" value="ECO:0007669"/>
    <property type="project" value="TreeGrafter"/>
</dbReference>
<evidence type="ECO:0000256" key="2">
    <source>
        <dbReference type="ARBA" id="ARBA00022598"/>
    </source>
</evidence>
<feature type="binding site" evidence="10">
    <location>
        <begin position="275"/>
        <end position="276"/>
    </location>
    <ligand>
        <name>GMP</name>
        <dbReference type="ChEBI" id="CHEBI:58115"/>
    </ligand>
</feature>
<evidence type="ECO:0000256" key="11">
    <source>
        <dbReference type="PIRSR" id="PIRSR601233-3"/>
    </source>
</evidence>
<dbReference type="PANTHER" id="PTHR43749">
    <property type="entry name" value="RNA-SPLICING LIGASE RTCB"/>
    <property type="match status" value="1"/>
</dbReference>
<comment type="catalytic activity">
    <reaction evidence="8">
        <text>a 3'-end 3'-phospho-ribonucleotide-RNA + a 5'-end dephospho-ribonucleoside-RNA + GTP = a ribonucleotidyl-ribonucleotide-RNA + GMP + diphosphate</text>
        <dbReference type="Rhea" id="RHEA:68076"/>
        <dbReference type="Rhea" id="RHEA-COMP:10463"/>
        <dbReference type="Rhea" id="RHEA-COMP:13936"/>
        <dbReference type="Rhea" id="RHEA-COMP:17355"/>
        <dbReference type="ChEBI" id="CHEBI:33019"/>
        <dbReference type="ChEBI" id="CHEBI:37565"/>
        <dbReference type="ChEBI" id="CHEBI:58115"/>
        <dbReference type="ChEBI" id="CHEBI:83062"/>
        <dbReference type="ChEBI" id="CHEBI:138284"/>
        <dbReference type="ChEBI" id="CHEBI:173118"/>
        <dbReference type="EC" id="6.5.1.8"/>
    </reaction>
</comment>
<dbReference type="InterPro" id="IPR001233">
    <property type="entry name" value="RtcB"/>
</dbReference>
<feature type="binding site" evidence="10">
    <location>
        <begin position="307"/>
        <end position="310"/>
    </location>
    <ligand>
        <name>GMP</name>
        <dbReference type="ChEBI" id="CHEBI:58115"/>
    </ligand>
</feature>
<organism evidence="12 13">
    <name type="scientific">Actinomycetospora succinea</name>
    <dbReference type="NCBI Taxonomy" id="663603"/>
    <lineage>
        <taxon>Bacteria</taxon>
        <taxon>Bacillati</taxon>
        <taxon>Actinomycetota</taxon>
        <taxon>Actinomycetes</taxon>
        <taxon>Pseudonocardiales</taxon>
        <taxon>Pseudonocardiaceae</taxon>
        <taxon>Actinomycetospora</taxon>
    </lineage>
</organism>
<keyword evidence="7 11" id="KW-0464">Manganese</keyword>
<dbReference type="GO" id="GO:0006396">
    <property type="term" value="P:RNA processing"/>
    <property type="evidence" value="ECO:0007669"/>
    <property type="project" value="InterPro"/>
</dbReference>
<evidence type="ECO:0000256" key="3">
    <source>
        <dbReference type="ARBA" id="ARBA00022723"/>
    </source>
</evidence>
<feature type="binding site" evidence="10">
    <location>
        <begin position="168"/>
        <end position="172"/>
    </location>
    <ligand>
        <name>GMP</name>
        <dbReference type="ChEBI" id="CHEBI:58115"/>
    </ligand>
</feature>
<dbReference type="GO" id="GO:0005525">
    <property type="term" value="F:GTP binding"/>
    <property type="evidence" value="ECO:0007669"/>
    <property type="project" value="UniProtKB-KW"/>
</dbReference>
<keyword evidence="5" id="KW-0692">RNA repair</keyword>
<evidence type="ECO:0000256" key="5">
    <source>
        <dbReference type="ARBA" id="ARBA00022800"/>
    </source>
</evidence>
<evidence type="ECO:0000313" key="13">
    <source>
        <dbReference type="Proteomes" id="UP000295705"/>
    </source>
</evidence>
<feature type="binding site" evidence="11">
    <location>
        <position position="275"/>
    </location>
    <ligand>
        <name>Mn(2+)</name>
        <dbReference type="ChEBI" id="CHEBI:29035"/>
        <label>2</label>
    </ligand>
</feature>
<evidence type="ECO:0000256" key="8">
    <source>
        <dbReference type="ARBA" id="ARBA00047746"/>
    </source>
</evidence>
<dbReference type="AlphaFoldDB" id="A0A4R6UM78"/>
<dbReference type="InterPro" id="IPR052915">
    <property type="entry name" value="RtcB-like"/>
</dbReference>
<reference evidence="12 13" key="1">
    <citation type="submission" date="2019-03" db="EMBL/GenBank/DDBJ databases">
        <title>Genomic Encyclopedia of Type Strains, Phase IV (KMG-IV): sequencing the most valuable type-strain genomes for metagenomic binning, comparative biology and taxonomic classification.</title>
        <authorList>
            <person name="Goeker M."/>
        </authorList>
    </citation>
    <scope>NUCLEOTIDE SEQUENCE [LARGE SCALE GENOMIC DNA]</scope>
    <source>
        <strain evidence="12 13">DSM 45775</strain>
    </source>
</reference>
<sequence>MEKINDRLLNWASILDDGTREQAERTATMPFIHPHLALMPDAHLGRGATVGSVIPTLRAIMPAAVGVDIGCGMAAVRTQFSVDDLLRHGAKRSCRAEGGRPARGSLAPLREAIERAIPLGAGHHNRKVVATSVPRVEELTALAEEAGFDPSRDKKGWEAQLGTLGSGNHFIEVTVDEADRVWLFLHSGSRGVGNKIAQRHTAVAREACAGVDLPDQDLAYLTEDTEEFWTYIRELRWAQHYALLNREEMMDRVVRQTAEFVGTDVVEEERISCHHNYTTQETHFGEQVWVSRKGAIDAAEGRAGLIPGSMGTASYVVTGKGEPESLHSSPHGAGRAYSRTNARRTFTHEQLRAAMAGIEFRDTDAFLDEIPAAYKDVDVVMADAADLVEVRHTLRQIVNVKGT</sequence>
<comment type="cofactor">
    <cofactor evidence="11">
        <name>Mn(2+)</name>
        <dbReference type="ChEBI" id="CHEBI:29035"/>
    </cofactor>
    <text evidence="11">Binds 2 manganese ions per subunit.</text>
</comment>
<dbReference type="OrthoDB" id="9802323at2"/>
<name>A0A4R6UM78_9PSEU</name>
<dbReference type="EMBL" id="SNYO01000012">
    <property type="protein sequence ID" value="TDQ47802.1"/>
    <property type="molecule type" value="Genomic_DNA"/>
</dbReference>
<feature type="binding site" evidence="11">
    <location>
        <position position="68"/>
    </location>
    <ligand>
        <name>Mn(2+)</name>
        <dbReference type="ChEBI" id="CHEBI:29035"/>
        <label>1</label>
    </ligand>
</feature>
<accession>A0A4R6UM78</accession>
<dbReference type="Gene3D" id="3.90.1860.10">
    <property type="entry name" value="tRNA-splicing ligase RtcB"/>
    <property type="match status" value="1"/>
</dbReference>
<dbReference type="GO" id="GO:0003909">
    <property type="term" value="F:DNA ligase activity"/>
    <property type="evidence" value="ECO:0007669"/>
    <property type="project" value="TreeGrafter"/>
</dbReference>
<dbReference type="EC" id="6.5.1.8" evidence="1"/>
<protein>
    <recommendedName>
        <fullName evidence="1">3'-phosphate/5'-hydroxy nucleic acid ligase</fullName>
        <ecNumber evidence="1">6.5.1.8</ecNumber>
    </recommendedName>
</protein>
<dbReference type="GO" id="GO:0030145">
    <property type="term" value="F:manganese ion binding"/>
    <property type="evidence" value="ECO:0007669"/>
    <property type="project" value="TreeGrafter"/>
</dbReference>
<evidence type="ECO:0000256" key="4">
    <source>
        <dbReference type="ARBA" id="ARBA00022741"/>
    </source>
</evidence>
<feature type="active site" description="GMP-histidine intermediate" evidence="9">
    <location>
        <position position="331"/>
    </location>
</feature>
<dbReference type="InterPro" id="IPR036025">
    <property type="entry name" value="RtcB-like_sf"/>
</dbReference>
<dbReference type="SUPFAM" id="SSF103365">
    <property type="entry name" value="Hypothetical protein PH1602"/>
    <property type="match status" value="1"/>
</dbReference>
<evidence type="ECO:0000256" key="10">
    <source>
        <dbReference type="PIRSR" id="PIRSR601233-2"/>
    </source>
</evidence>
<dbReference type="Pfam" id="PF01139">
    <property type="entry name" value="RtcB"/>
    <property type="match status" value="1"/>
</dbReference>
<feature type="binding site" evidence="10">
    <location>
        <position position="401"/>
    </location>
    <ligand>
        <name>GMP</name>
        <dbReference type="ChEBI" id="CHEBI:58115"/>
    </ligand>
</feature>
<evidence type="ECO:0000256" key="7">
    <source>
        <dbReference type="ARBA" id="ARBA00023211"/>
    </source>
</evidence>
<evidence type="ECO:0000256" key="6">
    <source>
        <dbReference type="ARBA" id="ARBA00023134"/>
    </source>
</evidence>
<keyword evidence="6 10" id="KW-0342">GTP-binding</keyword>
<gene>
    <name evidence="12" type="ORF">EV188_11272</name>
</gene>
<feature type="binding site" evidence="10">
    <location>
        <position position="314"/>
    </location>
    <ligand>
        <name>GMP</name>
        <dbReference type="ChEBI" id="CHEBI:58115"/>
    </ligand>
</feature>
<feature type="binding site" evidence="11">
    <location>
        <position position="169"/>
    </location>
    <ligand>
        <name>Mn(2+)</name>
        <dbReference type="ChEBI" id="CHEBI:29035"/>
        <label>1</label>
    </ligand>
</feature>
<keyword evidence="13" id="KW-1185">Reference proteome</keyword>